<name>A0ACC2F3P7_DALPE</name>
<dbReference type="Proteomes" id="UP001157502">
    <property type="component" value="Chromosome 35"/>
</dbReference>
<evidence type="ECO:0000313" key="1">
    <source>
        <dbReference type="EMBL" id="KAJ7985940.1"/>
    </source>
</evidence>
<keyword evidence="2" id="KW-1185">Reference proteome</keyword>
<protein>
    <submittedName>
        <fullName evidence="1">Uncharacterized protein</fullName>
    </submittedName>
</protein>
<organism evidence="1 2">
    <name type="scientific">Dallia pectoralis</name>
    <name type="common">Alaska blackfish</name>
    <dbReference type="NCBI Taxonomy" id="75939"/>
    <lineage>
        <taxon>Eukaryota</taxon>
        <taxon>Metazoa</taxon>
        <taxon>Chordata</taxon>
        <taxon>Craniata</taxon>
        <taxon>Vertebrata</taxon>
        <taxon>Euteleostomi</taxon>
        <taxon>Actinopterygii</taxon>
        <taxon>Neopterygii</taxon>
        <taxon>Teleostei</taxon>
        <taxon>Protacanthopterygii</taxon>
        <taxon>Esociformes</taxon>
        <taxon>Umbridae</taxon>
        <taxon>Dallia</taxon>
    </lineage>
</organism>
<reference evidence="1" key="1">
    <citation type="submission" date="2021-05" db="EMBL/GenBank/DDBJ databases">
        <authorList>
            <person name="Pan Q."/>
            <person name="Jouanno E."/>
            <person name="Zahm M."/>
            <person name="Klopp C."/>
            <person name="Cabau C."/>
            <person name="Louis A."/>
            <person name="Berthelot C."/>
            <person name="Parey E."/>
            <person name="Roest Crollius H."/>
            <person name="Montfort J."/>
            <person name="Robinson-Rechavi M."/>
            <person name="Bouchez O."/>
            <person name="Lampietro C."/>
            <person name="Lopez Roques C."/>
            <person name="Donnadieu C."/>
            <person name="Postlethwait J."/>
            <person name="Bobe J."/>
            <person name="Dillon D."/>
            <person name="Chandos A."/>
            <person name="von Hippel F."/>
            <person name="Guiguen Y."/>
        </authorList>
    </citation>
    <scope>NUCLEOTIDE SEQUENCE</scope>
    <source>
        <strain evidence="1">YG-Jan2019</strain>
    </source>
</reference>
<comment type="caution">
    <text evidence="1">The sequence shown here is derived from an EMBL/GenBank/DDBJ whole genome shotgun (WGS) entry which is preliminary data.</text>
</comment>
<evidence type="ECO:0000313" key="2">
    <source>
        <dbReference type="Proteomes" id="UP001157502"/>
    </source>
</evidence>
<proteinExistence type="predicted"/>
<accession>A0ACC2F3P7</accession>
<gene>
    <name evidence="1" type="ORF">DPEC_G00345670</name>
</gene>
<sequence>MGILIYLSALAWHSLLICGTSNATEVGRNYSQAYEDIALLCRGEELKFGTCLINWLKCTYKKDCGGEYMLMKLICSGIQCYRKTCPMLSK</sequence>
<dbReference type="EMBL" id="CM055762">
    <property type="protein sequence ID" value="KAJ7985940.1"/>
    <property type="molecule type" value="Genomic_DNA"/>
</dbReference>